<sequence length="96" mass="11275">MTEEVADPLQDPNSFPFVFSQLRNGNNLPRKQRLPTELGELLARPFRSLLYPRFLLFGATYPKKAGLIRLLIPFLFICFWFHISLFTKAFQPMRTK</sequence>
<evidence type="ECO:0000256" key="1">
    <source>
        <dbReference type="SAM" id="Phobius"/>
    </source>
</evidence>
<keyword evidence="1" id="KW-1133">Transmembrane helix</keyword>
<protein>
    <submittedName>
        <fullName evidence="2">Uncharacterized protein</fullName>
    </submittedName>
</protein>
<gene>
    <name evidence="2" type="ORF">SAMN02745171_01689</name>
</gene>
<reference evidence="3" key="1">
    <citation type="submission" date="2017-02" db="EMBL/GenBank/DDBJ databases">
        <authorList>
            <person name="Varghese N."/>
            <person name="Submissions S."/>
        </authorList>
    </citation>
    <scope>NUCLEOTIDE SEQUENCE [LARGE SCALE GENOMIC DNA]</scope>
    <source>
        <strain evidence="3">ATCC 51356</strain>
    </source>
</reference>
<proteinExistence type="predicted"/>
<dbReference type="Proteomes" id="UP000190121">
    <property type="component" value="Unassembled WGS sequence"/>
</dbReference>
<evidence type="ECO:0000313" key="2">
    <source>
        <dbReference type="EMBL" id="SJZ98300.1"/>
    </source>
</evidence>
<keyword evidence="1" id="KW-0812">Transmembrane</keyword>
<keyword evidence="1" id="KW-0472">Membrane</keyword>
<name>A0A1T4Q3C2_9PORP</name>
<feature type="transmembrane region" description="Helical" evidence="1">
    <location>
        <begin position="66"/>
        <end position="86"/>
    </location>
</feature>
<organism evidence="2 3">
    <name type="scientific">Porphyromonas circumdentaria</name>
    <dbReference type="NCBI Taxonomy" id="29524"/>
    <lineage>
        <taxon>Bacteria</taxon>
        <taxon>Pseudomonadati</taxon>
        <taxon>Bacteroidota</taxon>
        <taxon>Bacteroidia</taxon>
        <taxon>Bacteroidales</taxon>
        <taxon>Porphyromonadaceae</taxon>
        <taxon>Porphyromonas</taxon>
    </lineage>
</organism>
<evidence type="ECO:0000313" key="3">
    <source>
        <dbReference type="Proteomes" id="UP000190121"/>
    </source>
</evidence>
<keyword evidence="3" id="KW-1185">Reference proteome</keyword>
<dbReference type="AlphaFoldDB" id="A0A1T4Q3C2"/>
<accession>A0A1T4Q3C2</accession>
<dbReference type="EMBL" id="FUXE01000026">
    <property type="protein sequence ID" value="SJZ98300.1"/>
    <property type="molecule type" value="Genomic_DNA"/>
</dbReference>